<dbReference type="RefSeq" id="WP_284154367.1">
    <property type="nucleotide sequence ID" value="NZ_AP025516.1"/>
</dbReference>
<gene>
    <name evidence="8" type="ORF">DPPLL_17010</name>
</gene>
<dbReference type="InterPro" id="IPR025963">
    <property type="entry name" value="FLgD_Tudor"/>
</dbReference>
<comment type="function">
    <text evidence="4 5">Required for flagellar hook formation. May act as a scaffolding protein.</text>
</comment>
<dbReference type="Pfam" id="PF03963">
    <property type="entry name" value="FlgD"/>
    <property type="match status" value="1"/>
</dbReference>
<keyword evidence="9" id="KW-1185">Reference proteome</keyword>
<evidence type="ECO:0000259" key="6">
    <source>
        <dbReference type="Pfam" id="PF13860"/>
    </source>
</evidence>
<evidence type="ECO:0000256" key="4">
    <source>
        <dbReference type="ARBA" id="ARBA00024746"/>
    </source>
</evidence>
<organism evidence="8 9">
    <name type="scientific">Desulfofustis limnaeus</name>
    <dbReference type="NCBI Taxonomy" id="2740163"/>
    <lineage>
        <taxon>Bacteria</taxon>
        <taxon>Pseudomonadati</taxon>
        <taxon>Thermodesulfobacteriota</taxon>
        <taxon>Desulfobulbia</taxon>
        <taxon>Desulfobulbales</taxon>
        <taxon>Desulfocapsaceae</taxon>
        <taxon>Desulfofustis</taxon>
    </lineage>
</organism>
<protein>
    <recommendedName>
        <fullName evidence="2 5">Basal-body rod modification protein FlgD</fullName>
    </recommendedName>
</protein>
<dbReference type="Proteomes" id="UP000830055">
    <property type="component" value="Chromosome"/>
</dbReference>
<dbReference type="InterPro" id="IPR005648">
    <property type="entry name" value="FlgD"/>
</dbReference>
<sequence>MSYIDVINQAATAQTQADKKKDSTRDIMGKEDFLTLLVAQLKNQDPMNPDEPTEFTAQLAQFSSLEQLFNLNDSMAGVTQAVSNSQKLSALGLIGKEVTYFDGTFAYAGGPMQLGYSLDGAATSVNLQIRRDGATVATLSGTELTRGNHFLTWDGLDDQGLPAAAGDYTIVIEAAAASGSIAAAPLVRSEVTGVDLEAGTGGLLFTRAGQVSVSEIKGVYEPVTGQEGQQQQAAEEPVAEETVTDTVADVVEDIISTDG</sequence>
<dbReference type="Gene3D" id="2.30.30.910">
    <property type="match status" value="1"/>
</dbReference>
<dbReference type="EMBL" id="AP025516">
    <property type="protein sequence ID" value="BDD87336.1"/>
    <property type="molecule type" value="Genomic_DNA"/>
</dbReference>
<evidence type="ECO:0000313" key="8">
    <source>
        <dbReference type="EMBL" id="BDD87336.1"/>
    </source>
</evidence>
<reference evidence="8 9" key="1">
    <citation type="submission" date="2022-01" db="EMBL/GenBank/DDBJ databases">
        <title>Desulfofustis limnae sp. nov., a novel mesophilic sulfate-reducing bacterium isolated from marsh soil.</title>
        <authorList>
            <person name="Watanabe M."/>
            <person name="Takahashi A."/>
            <person name="Kojima H."/>
            <person name="Fukui M."/>
        </authorList>
    </citation>
    <scope>NUCLEOTIDE SEQUENCE [LARGE SCALE GENOMIC DNA]</scope>
    <source>
        <strain evidence="8 9">PPLL</strain>
    </source>
</reference>
<evidence type="ECO:0000256" key="2">
    <source>
        <dbReference type="ARBA" id="ARBA00016013"/>
    </source>
</evidence>
<evidence type="ECO:0000256" key="3">
    <source>
        <dbReference type="ARBA" id="ARBA00022795"/>
    </source>
</evidence>
<feature type="domain" description="FlgD Tudor-like" evidence="7">
    <location>
        <begin position="85"/>
        <end position="217"/>
    </location>
</feature>
<name>A0ABM7W8R8_9BACT</name>
<keyword evidence="3 5" id="KW-1005">Bacterial flagellum biogenesis</keyword>
<evidence type="ECO:0000313" key="9">
    <source>
        <dbReference type="Proteomes" id="UP000830055"/>
    </source>
</evidence>
<feature type="domain" description="FlgD/Vpr Ig-like" evidence="6">
    <location>
        <begin position="109"/>
        <end position="176"/>
    </location>
</feature>
<dbReference type="InterPro" id="IPR025965">
    <property type="entry name" value="FlgD/Vpr_Ig-like"/>
</dbReference>
<evidence type="ECO:0000256" key="5">
    <source>
        <dbReference type="RuleBase" id="RU362076"/>
    </source>
</evidence>
<proteinExistence type="inferred from homology"/>
<dbReference type="Pfam" id="PF13860">
    <property type="entry name" value="FlgD_ig"/>
    <property type="match status" value="1"/>
</dbReference>
<evidence type="ECO:0000259" key="7">
    <source>
        <dbReference type="Pfam" id="PF13861"/>
    </source>
</evidence>
<dbReference type="Gene3D" id="2.60.40.4070">
    <property type="match status" value="1"/>
</dbReference>
<evidence type="ECO:0000256" key="1">
    <source>
        <dbReference type="ARBA" id="ARBA00010577"/>
    </source>
</evidence>
<accession>A0ABM7W8R8</accession>
<comment type="similarity">
    <text evidence="1 5">Belongs to the FlgD family.</text>
</comment>
<dbReference type="Pfam" id="PF13861">
    <property type="entry name" value="FLgD_tudor"/>
    <property type="match status" value="1"/>
</dbReference>